<feature type="domain" description="Alcohol dehydrogenase-like N-terminal" evidence="7">
    <location>
        <begin position="25"/>
        <end position="143"/>
    </location>
</feature>
<name>A0A174GGX8_9FIRM</name>
<dbReference type="EMBL" id="CYZU01000024">
    <property type="protein sequence ID" value="CUO59715.1"/>
    <property type="molecule type" value="Genomic_DNA"/>
</dbReference>
<comment type="cofactor">
    <cofactor evidence="1 5">
        <name>Zn(2+)</name>
        <dbReference type="ChEBI" id="CHEBI:29105"/>
    </cofactor>
</comment>
<dbReference type="InterPro" id="IPR013149">
    <property type="entry name" value="ADH-like_C"/>
</dbReference>
<dbReference type="AlphaFoldDB" id="A0A174GGX8"/>
<evidence type="ECO:0000313" key="8">
    <source>
        <dbReference type="EMBL" id="CUO59715.1"/>
    </source>
</evidence>
<sequence length="375" mass="40939">MKAIVFDGLQKVECRTVDDPRIEKDDDIIVKVTSTAICGSDLHLVHGLVKGMYDGYVLGHETMGIVEETGKEVKNLKKGDRVVIPFPVACGHCEFCNKGEFSQCDNSNDYAEAGGLFGYSKYHGNYAGGQAEYIRVPFANVGPKKVPEGLTDEQVLFVTDVLPTSYWGTEIANVKPGETVVVLGCGPIGLMTIKWCIQKGAGRIIAVDNVGYRLEHARGYGVETLNFEDHEQVGEHMKEITHGGAHSVIDCVGLDGKTSVMEKIETALKLQGGSKSAIETASQCIRKTGTVALIGVYGNKYNNFPLGNFFSKNVSLKMGQCPATRYVDLMLEKIQKGEFDATDIITHTLSLEEGSHAYSIFDKKEDNCIKVILKP</sequence>
<gene>
    <name evidence="8" type="primary">fdhA</name>
    <name evidence="8" type="ORF">ERS852491_02693</name>
</gene>
<dbReference type="Pfam" id="PF00107">
    <property type="entry name" value="ADH_zinc_N"/>
    <property type="match status" value="1"/>
</dbReference>
<dbReference type="InterPro" id="IPR002328">
    <property type="entry name" value="ADH_Zn_CS"/>
</dbReference>
<dbReference type="InterPro" id="IPR036291">
    <property type="entry name" value="NAD(P)-bd_dom_sf"/>
</dbReference>
<dbReference type="OrthoDB" id="9769198at2"/>
<dbReference type="InterPro" id="IPR011032">
    <property type="entry name" value="GroES-like_sf"/>
</dbReference>
<dbReference type="CDD" id="cd08283">
    <property type="entry name" value="FDH_like_1"/>
    <property type="match status" value="1"/>
</dbReference>
<dbReference type="RefSeq" id="WP_055153575.1">
    <property type="nucleotide sequence ID" value="NZ_CYZU01000024.1"/>
</dbReference>
<keyword evidence="2 5" id="KW-0479">Metal-binding</keyword>
<dbReference type="GO" id="GO:0008270">
    <property type="term" value="F:zinc ion binding"/>
    <property type="evidence" value="ECO:0007669"/>
    <property type="project" value="InterPro"/>
</dbReference>
<evidence type="ECO:0000313" key="9">
    <source>
        <dbReference type="Proteomes" id="UP000095544"/>
    </source>
</evidence>
<evidence type="ECO:0000259" key="6">
    <source>
        <dbReference type="Pfam" id="PF00107"/>
    </source>
</evidence>
<dbReference type="PANTHER" id="PTHR42813">
    <property type="entry name" value="ZINC-TYPE ALCOHOL DEHYDROGENASE-LIKE"/>
    <property type="match status" value="1"/>
</dbReference>
<dbReference type="Proteomes" id="UP000095544">
    <property type="component" value="Unassembled WGS sequence"/>
</dbReference>
<dbReference type="SUPFAM" id="SSF50129">
    <property type="entry name" value="GroES-like"/>
    <property type="match status" value="1"/>
</dbReference>
<evidence type="ECO:0000256" key="2">
    <source>
        <dbReference type="ARBA" id="ARBA00022723"/>
    </source>
</evidence>
<dbReference type="InterPro" id="IPR013154">
    <property type="entry name" value="ADH-like_N"/>
</dbReference>
<evidence type="ECO:0000256" key="1">
    <source>
        <dbReference type="ARBA" id="ARBA00001947"/>
    </source>
</evidence>
<evidence type="ECO:0000256" key="5">
    <source>
        <dbReference type="RuleBase" id="RU361277"/>
    </source>
</evidence>
<dbReference type="EC" id="1.2.1.46" evidence="8"/>
<dbReference type="Gene3D" id="3.90.180.10">
    <property type="entry name" value="Medium-chain alcohol dehydrogenases, catalytic domain"/>
    <property type="match status" value="1"/>
</dbReference>
<evidence type="ECO:0000259" key="7">
    <source>
        <dbReference type="Pfam" id="PF08240"/>
    </source>
</evidence>
<reference evidence="8 9" key="1">
    <citation type="submission" date="2015-09" db="EMBL/GenBank/DDBJ databases">
        <authorList>
            <consortium name="Pathogen Informatics"/>
        </authorList>
    </citation>
    <scope>NUCLEOTIDE SEQUENCE [LARGE SCALE GENOMIC DNA]</scope>
    <source>
        <strain evidence="8 9">2789STDY5834876</strain>
    </source>
</reference>
<keyword evidence="3 5" id="KW-0862">Zinc</keyword>
<proteinExistence type="inferred from homology"/>
<keyword evidence="4 8" id="KW-0560">Oxidoreductase</keyword>
<feature type="domain" description="Alcohol dehydrogenase-like C-terminal" evidence="6">
    <location>
        <begin position="187"/>
        <end position="253"/>
    </location>
</feature>
<dbReference type="STRING" id="39482.ERS852491_02693"/>
<dbReference type="SUPFAM" id="SSF51735">
    <property type="entry name" value="NAD(P)-binding Rossmann-fold domains"/>
    <property type="match status" value="1"/>
</dbReference>
<organism evidence="8 9">
    <name type="scientific">Faecalicatena contorta</name>
    <dbReference type="NCBI Taxonomy" id="39482"/>
    <lineage>
        <taxon>Bacteria</taxon>
        <taxon>Bacillati</taxon>
        <taxon>Bacillota</taxon>
        <taxon>Clostridia</taxon>
        <taxon>Lachnospirales</taxon>
        <taxon>Lachnospiraceae</taxon>
        <taxon>Faecalicatena</taxon>
    </lineage>
</organism>
<comment type="similarity">
    <text evidence="5">Belongs to the zinc-containing alcohol dehydrogenase family.</text>
</comment>
<dbReference type="GO" id="GO:0018467">
    <property type="term" value="F:formaldehyde dehydrogenase (NAD+) activity"/>
    <property type="evidence" value="ECO:0007669"/>
    <property type="project" value="UniProtKB-EC"/>
</dbReference>
<protein>
    <submittedName>
        <fullName evidence="8">Glutathione-independent formaldehyde dehydrogenase</fullName>
        <ecNumber evidence="8">1.2.1.46</ecNumber>
    </submittedName>
</protein>
<dbReference type="Pfam" id="PF08240">
    <property type="entry name" value="ADH_N"/>
    <property type="match status" value="1"/>
</dbReference>
<dbReference type="PROSITE" id="PS00059">
    <property type="entry name" value="ADH_ZINC"/>
    <property type="match status" value="1"/>
</dbReference>
<evidence type="ECO:0000256" key="3">
    <source>
        <dbReference type="ARBA" id="ARBA00022833"/>
    </source>
</evidence>
<dbReference type="PANTHER" id="PTHR42813:SF2">
    <property type="entry name" value="DEHYDROGENASE, ZINC-CONTAINING, PUTATIVE (AFU_ORTHOLOGUE AFUA_2G02810)-RELATED"/>
    <property type="match status" value="1"/>
</dbReference>
<accession>A0A174GGX8</accession>
<evidence type="ECO:0000256" key="4">
    <source>
        <dbReference type="ARBA" id="ARBA00023002"/>
    </source>
</evidence>
<dbReference type="Gene3D" id="3.40.50.720">
    <property type="entry name" value="NAD(P)-binding Rossmann-like Domain"/>
    <property type="match status" value="1"/>
</dbReference>